<protein>
    <recommendedName>
        <fullName evidence="3">Chromo domain-containing protein</fullName>
    </recommendedName>
</protein>
<comment type="caution">
    <text evidence="4">The sequence shown here is derived from an EMBL/GenBank/DDBJ whole genome shotgun (WGS) entry which is preliminary data.</text>
</comment>
<gene>
    <name evidence="4" type="ORF">Dda_7015</name>
</gene>
<dbReference type="SUPFAM" id="SSF54160">
    <property type="entry name" value="Chromo domain-like"/>
    <property type="match status" value="1"/>
</dbReference>
<proteinExistence type="predicted"/>
<keyword evidence="5" id="KW-1185">Reference proteome</keyword>
<dbReference type="PROSITE" id="PS50013">
    <property type="entry name" value="CHROMO_2"/>
    <property type="match status" value="1"/>
</dbReference>
<dbReference type="InterPro" id="IPR000953">
    <property type="entry name" value="Chromo/chromo_shadow_dom"/>
</dbReference>
<feature type="compositionally biased region" description="Basic residues" evidence="2">
    <location>
        <begin position="295"/>
        <end position="308"/>
    </location>
</feature>
<evidence type="ECO:0000256" key="1">
    <source>
        <dbReference type="ARBA" id="ARBA00011353"/>
    </source>
</evidence>
<comment type="subunit">
    <text evidence="1">Component of the NuA4 histone acetyltransferase complex.</text>
</comment>
<feature type="region of interest" description="Disordered" evidence="2">
    <location>
        <begin position="295"/>
        <end position="346"/>
    </location>
</feature>
<dbReference type="GO" id="GO:0006338">
    <property type="term" value="P:chromatin remodeling"/>
    <property type="evidence" value="ECO:0007669"/>
    <property type="project" value="UniProtKB-ARBA"/>
</dbReference>
<evidence type="ECO:0000256" key="2">
    <source>
        <dbReference type="SAM" id="MobiDB-lite"/>
    </source>
</evidence>
<dbReference type="InterPro" id="IPR016197">
    <property type="entry name" value="Chromo-like_dom_sf"/>
</dbReference>
<dbReference type="InterPro" id="IPR023780">
    <property type="entry name" value="Chromo_domain"/>
</dbReference>
<evidence type="ECO:0000313" key="5">
    <source>
        <dbReference type="Proteomes" id="UP001221413"/>
    </source>
</evidence>
<dbReference type="AlphaFoldDB" id="A0AAD6NH32"/>
<dbReference type="EMBL" id="JAQGDS010000009">
    <property type="protein sequence ID" value="KAJ6258100.1"/>
    <property type="molecule type" value="Genomic_DNA"/>
</dbReference>
<feature type="domain" description="Chromo" evidence="3">
    <location>
        <begin position="55"/>
        <end position="103"/>
    </location>
</feature>
<dbReference type="CDD" id="cd00024">
    <property type="entry name" value="CD_CSD"/>
    <property type="match status" value="1"/>
</dbReference>
<reference evidence="4" key="1">
    <citation type="submission" date="2023-01" db="EMBL/GenBank/DDBJ databases">
        <title>The chitinases involved in constricting ring structure development in the nematode-trapping fungus Drechslerella dactyloides.</title>
        <authorList>
            <person name="Wang R."/>
            <person name="Zhang L."/>
            <person name="Tang P."/>
            <person name="Li S."/>
            <person name="Liang L."/>
        </authorList>
    </citation>
    <scope>NUCLEOTIDE SEQUENCE</scope>
    <source>
        <strain evidence="4">YMF1.00031</strain>
    </source>
</reference>
<accession>A0AAD6NH32</accession>
<sequence>MELKVKTRQTLLASIIAEDGKWFLLKETRYSLLESKDINEDLIDRYDNAHKMARDRVKRILAWDLVNKKYLVEWVGCEPTESTWEPMDSIMADIPAAVQDFMRCMEESHDVVYSWDTYIVRGSERFDIYEKILASAGKAKRPENDWDIIFATANASDDSWEEINESEGKESISPMAGPSIYCQPAPMNEELEAAWMANFNLFVEPSSYDTSASSLVPTDSLTTDFNIPTTGINHIASFDSPYLPVTLTEPNVNSAGPFPMDYLQQELSKICLKHENADLHLLKRKQDRRKLLKAAKKYKSQRRSRLKSAKGVSASPMSQPRQGTGRIHAKNHQPCPKNATREQHGRARTSEIVQVIGFEDPAGNLSQLQEVPIEASSHEFKILKIHERARYNNNTYYIVTVEGADKQQFILEENVPPSMLETFLRKYKASQDWVWVAVRL</sequence>
<dbReference type="Gene3D" id="2.40.50.40">
    <property type="match status" value="1"/>
</dbReference>
<evidence type="ECO:0000259" key="3">
    <source>
        <dbReference type="PROSITE" id="PS50013"/>
    </source>
</evidence>
<dbReference type="Pfam" id="PF00385">
    <property type="entry name" value="Chromo"/>
    <property type="match status" value="1"/>
</dbReference>
<name>A0AAD6NH32_DREDA</name>
<evidence type="ECO:0000313" key="4">
    <source>
        <dbReference type="EMBL" id="KAJ6258100.1"/>
    </source>
</evidence>
<organism evidence="4 5">
    <name type="scientific">Drechslerella dactyloides</name>
    <name type="common">Nematode-trapping fungus</name>
    <name type="synonym">Arthrobotrys dactyloides</name>
    <dbReference type="NCBI Taxonomy" id="74499"/>
    <lineage>
        <taxon>Eukaryota</taxon>
        <taxon>Fungi</taxon>
        <taxon>Dikarya</taxon>
        <taxon>Ascomycota</taxon>
        <taxon>Pezizomycotina</taxon>
        <taxon>Orbiliomycetes</taxon>
        <taxon>Orbiliales</taxon>
        <taxon>Orbiliaceae</taxon>
        <taxon>Drechslerella</taxon>
    </lineage>
</organism>
<dbReference type="Proteomes" id="UP001221413">
    <property type="component" value="Unassembled WGS sequence"/>
</dbReference>